<evidence type="ECO:0000313" key="14">
    <source>
        <dbReference type="Proteomes" id="UP000467214"/>
    </source>
</evidence>
<evidence type="ECO:0000256" key="8">
    <source>
        <dbReference type="ARBA" id="ARBA00023136"/>
    </source>
</evidence>
<evidence type="ECO:0000256" key="10">
    <source>
        <dbReference type="ARBA" id="ARBA00035120"/>
    </source>
</evidence>
<dbReference type="InterPro" id="IPR003691">
    <property type="entry name" value="FluC"/>
</dbReference>
<dbReference type="AlphaFoldDB" id="A0A845BQJ0"/>
<comment type="catalytic activity">
    <reaction evidence="11">
        <text>fluoride(in) = fluoride(out)</text>
        <dbReference type="Rhea" id="RHEA:76159"/>
        <dbReference type="ChEBI" id="CHEBI:17051"/>
    </reaction>
    <physiologicalReaction direction="left-to-right" evidence="11">
        <dbReference type="Rhea" id="RHEA:76160"/>
    </physiologicalReaction>
</comment>
<evidence type="ECO:0000256" key="12">
    <source>
        <dbReference type="RuleBase" id="RU004340"/>
    </source>
</evidence>
<keyword evidence="4 12" id="KW-0812">Transmembrane</keyword>
<comment type="similarity">
    <text evidence="10 12">Belongs to the fluoride channel Fluc/FEX (TC 1.A.43) family.</text>
</comment>
<dbReference type="EMBL" id="WSSB01000009">
    <property type="protein sequence ID" value="MXR37428.1"/>
    <property type="molecule type" value="Genomic_DNA"/>
</dbReference>
<protein>
    <recommendedName>
        <fullName evidence="12">Fluoride-specific ion channel</fullName>
    </recommendedName>
</protein>
<keyword evidence="2" id="KW-1003">Cell membrane</keyword>
<dbReference type="GO" id="GO:0034220">
    <property type="term" value="P:monoatomic ion transmembrane transport"/>
    <property type="evidence" value="ECO:0007669"/>
    <property type="project" value="UniProtKB-KW"/>
</dbReference>
<keyword evidence="7" id="KW-0406">Ion transport</keyword>
<name>A0A845BQJ0_9NEIS</name>
<evidence type="ECO:0000256" key="3">
    <source>
        <dbReference type="ARBA" id="ARBA00022519"/>
    </source>
</evidence>
<keyword evidence="6" id="KW-0915">Sodium</keyword>
<reference evidence="13 14" key="1">
    <citation type="submission" date="2019-12" db="EMBL/GenBank/DDBJ databases">
        <title>Neisseriaceae gen. nov. sp. Genome sequencing and assembly.</title>
        <authorList>
            <person name="Liu Z."/>
            <person name="Li A."/>
        </authorList>
    </citation>
    <scope>NUCLEOTIDE SEQUENCE [LARGE SCALE GENOMIC DNA]</scope>
    <source>
        <strain evidence="13 14">B2N2-7</strain>
    </source>
</reference>
<keyword evidence="9" id="KW-0407">Ion channel</keyword>
<dbReference type="Proteomes" id="UP000467214">
    <property type="component" value="Unassembled WGS sequence"/>
</dbReference>
<comment type="caution">
    <text evidence="12">Lacks conserved residue(s) required for the propagation of feature annotation.</text>
</comment>
<gene>
    <name evidence="13" type="ORF">GQF02_10625</name>
</gene>
<keyword evidence="14" id="KW-1185">Reference proteome</keyword>
<evidence type="ECO:0000256" key="11">
    <source>
        <dbReference type="ARBA" id="ARBA00035585"/>
    </source>
</evidence>
<feature type="transmembrane region" description="Helical" evidence="12">
    <location>
        <begin position="37"/>
        <end position="56"/>
    </location>
</feature>
<evidence type="ECO:0000256" key="5">
    <source>
        <dbReference type="ARBA" id="ARBA00022989"/>
    </source>
</evidence>
<comment type="caution">
    <text evidence="13">The sequence shown here is derived from an EMBL/GenBank/DDBJ whole genome shotgun (WGS) entry which is preliminary data.</text>
</comment>
<keyword evidence="5 12" id="KW-1133">Transmembrane helix</keyword>
<proteinExistence type="inferred from homology"/>
<organism evidence="13 14">
    <name type="scientific">Craterilacuibacter sinensis</name>
    <dbReference type="NCBI Taxonomy" id="2686017"/>
    <lineage>
        <taxon>Bacteria</taxon>
        <taxon>Pseudomonadati</taxon>
        <taxon>Pseudomonadota</taxon>
        <taxon>Betaproteobacteria</taxon>
        <taxon>Neisseriales</taxon>
        <taxon>Neisseriaceae</taxon>
        <taxon>Craterilacuibacter</taxon>
    </lineage>
</organism>
<feature type="transmembrane region" description="Helical" evidence="12">
    <location>
        <begin position="6"/>
        <end position="25"/>
    </location>
</feature>
<evidence type="ECO:0000256" key="6">
    <source>
        <dbReference type="ARBA" id="ARBA00023053"/>
    </source>
</evidence>
<evidence type="ECO:0000256" key="9">
    <source>
        <dbReference type="ARBA" id="ARBA00023303"/>
    </source>
</evidence>
<evidence type="ECO:0000256" key="4">
    <source>
        <dbReference type="ARBA" id="ARBA00022692"/>
    </source>
</evidence>
<keyword evidence="3" id="KW-0997">Cell inner membrane</keyword>
<keyword evidence="7" id="KW-0813">Transport</keyword>
<evidence type="ECO:0000256" key="7">
    <source>
        <dbReference type="ARBA" id="ARBA00023065"/>
    </source>
</evidence>
<evidence type="ECO:0000256" key="1">
    <source>
        <dbReference type="ARBA" id="ARBA00004651"/>
    </source>
</evidence>
<dbReference type="Pfam" id="PF02537">
    <property type="entry name" value="CRCB"/>
    <property type="match status" value="1"/>
</dbReference>
<accession>A0A845BQJ0</accession>
<comment type="subcellular location">
    <subcellularLocation>
        <location evidence="1">Cell membrane</location>
        <topology evidence="1">Multi-pass membrane protein</topology>
    </subcellularLocation>
</comment>
<evidence type="ECO:0000256" key="2">
    <source>
        <dbReference type="ARBA" id="ARBA00022475"/>
    </source>
</evidence>
<dbReference type="GO" id="GO:0005886">
    <property type="term" value="C:plasma membrane"/>
    <property type="evidence" value="ECO:0007669"/>
    <property type="project" value="UniProtKB-SubCell"/>
</dbReference>
<keyword evidence="8 12" id="KW-0472">Membrane</keyword>
<evidence type="ECO:0000313" key="13">
    <source>
        <dbReference type="EMBL" id="MXR37428.1"/>
    </source>
</evidence>
<comment type="function">
    <text evidence="12">Important for reducing fluoride concentration in the cell, thus reducing its toxicity.</text>
</comment>
<dbReference type="RefSeq" id="WP_160796988.1">
    <property type="nucleotide sequence ID" value="NZ_WSSB01000009.1"/>
</dbReference>
<sequence>MITALIGTGIMGGMSTFSSFVYGTAEAMKTPGELAMVLGYVAASLLAGFCLLQAGGAGQKSS</sequence>